<dbReference type="PROSITE" id="PS01225">
    <property type="entry name" value="CTCK_2"/>
    <property type="match status" value="1"/>
</dbReference>
<accession>A0AAV7IXW9</accession>
<evidence type="ECO:0000256" key="2">
    <source>
        <dbReference type="ARBA" id="ARBA00022525"/>
    </source>
</evidence>
<dbReference type="InterPro" id="IPR006207">
    <property type="entry name" value="Cys_knot_C"/>
</dbReference>
<evidence type="ECO:0000256" key="1">
    <source>
        <dbReference type="ARBA" id="ARBA00004613"/>
    </source>
</evidence>
<dbReference type="InterPro" id="IPR004133">
    <property type="entry name" value="DAN_dom"/>
</dbReference>
<comment type="caution">
    <text evidence="8">The sequence shown here is derived from an EMBL/GenBank/DDBJ whole genome shotgun (WGS) entry which is preliminary data.</text>
</comment>
<evidence type="ECO:0000313" key="8">
    <source>
        <dbReference type="EMBL" id="KAH0562908.1"/>
    </source>
</evidence>
<evidence type="ECO:0000313" key="9">
    <source>
        <dbReference type="Proteomes" id="UP000826195"/>
    </source>
</evidence>
<reference evidence="8 9" key="1">
    <citation type="journal article" date="2021" name="J. Hered.">
        <title>A chromosome-level genome assembly of the parasitoid wasp, Cotesia glomerata (Hymenoptera: Braconidae).</title>
        <authorList>
            <person name="Pinto B.J."/>
            <person name="Weis J.J."/>
            <person name="Gamble T."/>
            <person name="Ode P.J."/>
            <person name="Paul R."/>
            <person name="Zaspel J.M."/>
        </authorList>
    </citation>
    <scope>NUCLEOTIDE SEQUENCE [LARGE SCALE GENOMIC DNA]</scope>
    <source>
        <strain evidence="8">CgM1</strain>
    </source>
</reference>
<comment type="caution">
    <text evidence="5">Lacks conserved residue(s) required for the propagation of feature annotation.</text>
</comment>
<dbReference type="Proteomes" id="UP000826195">
    <property type="component" value="Unassembled WGS sequence"/>
</dbReference>
<dbReference type="AlphaFoldDB" id="A0AAV7IXW9"/>
<evidence type="ECO:0000256" key="4">
    <source>
        <dbReference type="ARBA" id="ARBA00023157"/>
    </source>
</evidence>
<feature type="signal peptide" evidence="6">
    <location>
        <begin position="1"/>
        <end position="16"/>
    </location>
</feature>
<dbReference type="EMBL" id="JAHXZJ010000004">
    <property type="protein sequence ID" value="KAH0562908.1"/>
    <property type="molecule type" value="Genomic_DNA"/>
</dbReference>
<keyword evidence="4 5" id="KW-1015">Disulfide bond</keyword>
<keyword evidence="9" id="KW-1185">Reference proteome</keyword>
<dbReference type="GO" id="GO:0001664">
    <property type="term" value="F:G protein-coupled receptor binding"/>
    <property type="evidence" value="ECO:0007669"/>
    <property type="project" value="InterPro"/>
</dbReference>
<dbReference type="Pfam" id="PF03045">
    <property type="entry name" value="DAN"/>
    <property type="match status" value="1"/>
</dbReference>
<keyword evidence="2" id="KW-0964">Secreted</keyword>
<dbReference type="InterPro" id="IPR034441">
    <property type="entry name" value="Bursicon_suB"/>
</dbReference>
<proteinExistence type="predicted"/>
<evidence type="ECO:0000256" key="6">
    <source>
        <dbReference type="SAM" id="SignalP"/>
    </source>
</evidence>
<sequence>MLIYLLLLLSIFKIEALLQNEEDCETLFSEVHLTKDEYDNDGGLIRTCSDDVSVTKCEGYCNSQVQPSVISSTGFSKECYCCRESYLKEKVVKLNHCYNPDGEKLETDKLASMEIKLREPADCKCYKSRKFGLLLLVISQSTVEALVGVDECQVTPVIHLLRYPGCLPKPIPSFACTGRCSSYLQVSGSKIWQMERSCMCCQESGEREATVALYCPEAKPGERTFRKITTKAPLECMCRPCTGVEEHSIIPQEIAGFDEDNILTSSAHFLRSSDID</sequence>
<gene>
    <name evidence="8" type="ORF">KQX54_001352</name>
</gene>
<evidence type="ECO:0000256" key="3">
    <source>
        <dbReference type="ARBA" id="ARBA00022729"/>
    </source>
</evidence>
<name>A0AAV7IXW9_COTGL</name>
<dbReference type="GO" id="GO:0031395">
    <property type="term" value="C:bursicon neuropeptide hormone complex"/>
    <property type="evidence" value="ECO:0007669"/>
    <property type="project" value="InterPro"/>
</dbReference>
<feature type="chain" id="PRO_5043764899" description="CTCK domain-containing protein" evidence="6">
    <location>
        <begin position="17"/>
        <end position="276"/>
    </location>
</feature>
<dbReference type="PANTHER" id="PTHR41151">
    <property type="entry name" value="PARTNER OF BURSICON"/>
    <property type="match status" value="1"/>
</dbReference>
<dbReference type="GO" id="GO:0007186">
    <property type="term" value="P:G protein-coupled receptor signaling pathway"/>
    <property type="evidence" value="ECO:0007669"/>
    <property type="project" value="TreeGrafter"/>
</dbReference>
<feature type="domain" description="CTCK" evidence="7">
    <location>
        <begin position="152"/>
        <end position="242"/>
    </location>
</feature>
<keyword evidence="3 6" id="KW-0732">Signal</keyword>
<evidence type="ECO:0000256" key="5">
    <source>
        <dbReference type="PROSITE-ProRule" id="PRU00039"/>
    </source>
</evidence>
<comment type="subcellular location">
    <subcellularLocation>
        <location evidence="1">Secreted</location>
    </subcellularLocation>
</comment>
<evidence type="ECO:0000259" key="7">
    <source>
        <dbReference type="PROSITE" id="PS01225"/>
    </source>
</evidence>
<protein>
    <recommendedName>
        <fullName evidence="7">CTCK domain-containing protein</fullName>
    </recommendedName>
</protein>
<organism evidence="8 9">
    <name type="scientific">Cotesia glomerata</name>
    <name type="common">Lepidopteran parasitic wasp</name>
    <name type="synonym">Apanteles glomeratus</name>
    <dbReference type="NCBI Taxonomy" id="32391"/>
    <lineage>
        <taxon>Eukaryota</taxon>
        <taxon>Metazoa</taxon>
        <taxon>Ecdysozoa</taxon>
        <taxon>Arthropoda</taxon>
        <taxon>Hexapoda</taxon>
        <taxon>Insecta</taxon>
        <taxon>Pterygota</taxon>
        <taxon>Neoptera</taxon>
        <taxon>Endopterygota</taxon>
        <taxon>Hymenoptera</taxon>
        <taxon>Apocrita</taxon>
        <taxon>Ichneumonoidea</taxon>
        <taxon>Braconidae</taxon>
        <taxon>Microgastrinae</taxon>
        <taxon>Cotesia</taxon>
    </lineage>
</organism>
<feature type="disulfide bond" evidence="5">
    <location>
        <begin position="166"/>
        <end position="215"/>
    </location>
</feature>
<dbReference type="InterPro" id="IPR029034">
    <property type="entry name" value="Cystine-knot_cytokine"/>
</dbReference>
<dbReference type="GO" id="GO:0005184">
    <property type="term" value="F:neuropeptide hormone activity"/>
    <property type="evidence" value="ECO:0007669"/>
    <property type="project" value="InterPro"/>
</dbReference>
<dbReference type="PANTHER" id="PTHR41151:SF1">
    <property type="entry name" value="PARTNER OF BURSICON"/>
    <property type="match status" value="1"/>
</dbReference>
<dbReference type="Gene3D" id="2.10.90.10">
    <property type="entry name" value="Cystine-knot cytokines"/>
    <property type="match status" value="1"/>
</dbReference>